<dbReference type="PANTHER" id="PTHR12668:SF53">
    <property type="entry name" value="TMEM14 PROTEIN HOMOLOG YJR085C"/>
    <property type="match status" value="1"/>
</dbReference>
<accession>A0A0J1BC88</accession>
<keyword evidence="3" id="KW-0812">Transmembrane</keyword>
<evidence type="ECO:0008006" key="8">
    <source>
        <dbReference type="Google" id="ProtNLM"/>
    </source>
</evidence>
<dbReference type="GeneID" id="28980777"/>
<keyword evidence="5" id="KW-0472">Membrane</keyword>
<comment type="similarity">
    <text evidence="2">Belongs to the TMEM14 family.</text>
</comment>
<sequence>MPNEVGTSTNGLTQSRHQPIAVLSVLSFVGGAMGFAKAGSVPSLAAGVGIGAAMAVSAMRIHDSLPGGLEMAAGSSAVMFVPMLRRALRTRSPIPITMSILAGVSAGFYGHEAYDEYEHRLK</sequence>
<dbReference type="Proteomes" id="UP000053611">
    <property type="component" value="Unassembled WGS sequence"/>
</dbReference>
<dbReference type="Pfam" id="PF03647">
    <property type="entry name" value="Tmemb_14"/>
    <property type="match status" value="1"/>
</dbReference>
<keyword evidence="7" id="KW-1185">Reference proteome</keyword>
<dbReference type="InterPro" id="IPR044890">
    <property type="entry name" value="TMEM14_sf"/>
</dbReference>
<dbReference type="Gene3D" id="1.10.10.1740">
    <property type="entry name" value="Transmembrane protein 14-like"/>
    <property type="match status" value="1"/>
</dbReference>
<dbReference type="OrthoDB" id="5620at2759"/>
<evidence type="ECO:0000256" key="1">
    <source>
        <dbReference type="ARBA" id="ARBA00004370"/>
    </source>
</evidence>
<dbReference type="RefSeq" id="XP_018282130.1">
    <property type="nucleotide sequence ID" value="XM_018420174.1"/>
</dbReference>
<evidence type="ECO:0000256" key="4">
    <source>
        <dbReference type="ARBA" id="ARBA00022989"/>
    </source>
</evidence>
<reference evidence="6 7" key="1">
    <citation type="submission" date="2015-03" db="EMBL/GenBank/DDBJ databases">
        <title>Genomics and transcriptomics of the oil-accumulating basidiomycete yeast T. oleaginosus allow insights into substrate utilization and the diverse evolutionary trajectories of mating systems in fungi.</title>
        <authorList>
            <consortium name="DOE Joint Genome Institute"/>
            <person name="Kourist R."/>
            <person name="Kracht O."/>
            <person name="Bracharz F."/>
            <person name="Lipzen A."/>
            <person name="Nolan M."/>
            <person name="Ohm R."/>
            <person name="Grigoriev I."/>
            <person name="Sun S."/>
            <person name="Heitman J."/>
            <person name="Bruck T."/>
            <person name="Nowrousian M."/>
        </authorList>
    </citation>
    <scope>NUCLEOTIDE SEQUENCE [LARGE SCALE GENOMIC DNA]</scope>
    <source>
        <strain evidence="6 7">IBC0246</strain>
    </source>
</reference>
<evidence type="ECO:0000313" key="6">
    <source>
        <dbReference type="EMBL" id="KLT45639.1"/>
    </source>
</evidence>
<protein>
    <recommendedName>
        <fullName evidence="8">Transmembrane protein 14C</fullName>
    </recommendedName>
</protein>
<organism evidence="6 7">
    <name type="scientific">Cutaneotrichosporon oleaginosum</name>
    <dbReference type="NCBI Taxonomy" id="879819"/>
    <lineage>
        <taxon>Eukaryota</taxon>
        <taxon>Fungi</taxon>
        <taxon>Dikarya</taxon>
        <taxon>Basidiomycota</taxon>
        <taxon>Agaricomycotina</taxon>
        <taxon>Tremellomycetes</taxon>
        <taxon>Trichosporonales</taxon>
        <taxon>Trichosporonaceae</taxon>
        <taxon>Cutaneotrichosporon</taxon>
    </lineage>
</organism>
<evidence type="ECO:0000256" key="5">
    <source>
        <dbReference type="ARBA" id="ARBA00023136"/>
    </source>
</evidence>
<proteinExistence type="inferred from homology"/>
<gene>
    <name evidence="6" type="ORF">CC85DRAFT_240444</name>
</gene>
<comment type="subcellular location">
    <subcellularLocation>
        <location evidence="1">Membrane</location>
    </subcellularLocation>
</comment>
<dbReference type="AlphaFoldDB" id="A0A0J1BC88"/>
<name>A0A0J1BC88_9TREE</name>
<dbReference type="PANTHER" id="PTHR12668">
    <property type="entry name" value="TRANSMEMBRANE PROTEIN 14, 15"/>
    <property type="match status" value="1"/>
</dbReference>
<evidence type="ECO:0000313" key="7">
    <source>
        <dbReference type="Proteomes" id="UP000053611"/>
    </source>
</evidence>
<dbReference type="InterPro" id="IPR005349">
    <property type="entry name" value="TMEM14"/>
</dbReference>
<evidence type="ECO:0000256" key="2">
    <source>
        <dbReference type="ARBA" id="ARBA00007590"/>
    </source>
</evidence>
<dbReference type="GO" id="GO:0016020">
    <property type="term" value="C:membrane"/>
    <property type="evidence" value="ECO:0007669"/>
    <property type="project" value="UniProtKB-SubCell"/>
</dbReference>
<evidence type="ECO:0000256" key="3">
    <source>
        <dbReference type="ARBA" id="ARBA00022692"/>
    </source>
</evidence>
<keyword evidence="4" id="KW-1133">Transmembrane helix</keyword>
<dbReference type="EMBL" id="KQ087180">
    <property type="protein sequence ID" value="KLT45639.1"/>
    <property type="molecule type" value="Genomic_DNA"/>
</dbReference>